<dbReference type="EMBL" id="VSSQ01060859">
    <property type="protein sequence ID" value="MPN14259.1"/>
    <property type="molecule type" value="Genomic_DNA"/>
</dbReference>
<name>A0A645FLP1_9ZZZZ</name>
<reference evidence="1" key="1">
    <citation type="submission" date="2019-08" db="EMBL/GenBank/DDBJ databases">
        <authorList>
            <person name="Kucharzyk K."/>
            <person name="Murdoch R.W."/>
            <person name="Higgins S."/>
            <person name="Loffler F."/>
        </authorList>
    </citation>
    <scope>NUCLEOTIDE SEQUENCE</scope>
</reference>
<accession>A0A645FLP1</accession>
<organism evidence="1">
    <name type="scientific">bioreactor metagenome</name>
    <dbReference type="NCBI Taxonomy" id="1076179"/>
    <lineage>
        <taxon>unclassified sequences</taxon>
        <taxon>metagenomes</taxon>
        <taxon>ecological metagenomes</taxon>
    </lineage>
</organism>
<comment type="caution">
    <text evidence="1">The sequence shown here is derived from an EMBL/GenBank/DDBJ whole genome shotgun (WGS) entry which is preliminary data.</text>
</comment>
<dbReference type="AlphaFoldDB" id="A0A645FLP1"/>
<gene>
    <name evidence="1" type="ORF">SDC9_161585</name>
</gene>
<sequence>MVAVDAQAVAGKSFLYSHHGEFVAGRCHQRSRESLRHFFGMGWTGQNHRVLVQHFKDRLGQGLQALWINTFGDADDNFISG</sequence>
<proteinExistence type="predicted"/>
<evidence type="ECO:0000313" key="1">
    <source>
        <dbReference type="EMBL" id="MPN14259.1"/>
    </source>
</evidence>
<protein>
    <submittedName>
        <fullName evidence="1">Uncharacterized protein</fullName>
    </submittedName>
</protein>